<evidence type="ECO:0008006" key="3">
    <source>
        <dbReference type="Google" id="ProtNLM"/>
    </source>
</evidence>
<organism evidence="1 2">
    <name type="scientific">Methylovirgula ligni</name>
    <dbReference type="NCBI Taxonomy" id="569860"/>
    <lineage>
        <taxon>Bacteria</taxon>
        <taxon>Pseudomonadati</taxon>
        <taxon>Pseudomonadota</taxon>
        <taxon>Alphaproteobacteria</taxon>
        <taxon>Hyphomicrobiales</taxon>
        <taxon>Beijerinckiaceae</taxon>
        <taxon>Methylovirgula</taxon>
    </lineage>
</organism>
<gene>
    <name evidence="1" type="ORF">DES32_3167</name>
</gene>
<comment type="caution">
    <text evidence="1">The sequence shown here is derived from an EMBL/GenBank/DDBJ whole genome shotgun (WGS) entry which is preliminary data.</text>
</comment>
<keyword evidence="2" id="KW-1185">Reference proteome</keyword>
<dbReference type="EMBL" id="QUMO01000006">
    <property type="protein sequence ID" value="REF83251.1"/>
    <property type="molecule type" value="Genomic_DNA"/>
</dbReference>
<dbReference type="Proteomes" id="UP000256900">
    <property type="component" value="Unassembled WGS sequence"/>
</dbReference>
<reference evidence="1 2" key="1">
    <citation type="submission" date="2018-08" db="EMBL/GenBank/DDBJ databases">
        <title>Genomic Encyclopedia of Type Strains, Phase IV (KMG-IV): sequencing the most valuable type-strain genomes for metagenomic binning, comparative biology and taxonomic classification.</title>
        <authorList>
            <person name="Goeker M."/>
        </authorList>
    </citation>
    <scope>NUCLEOTIDE SEQUENCE [LARGE SCALE GENOMIC DNA]</scope>
    <source>
        <strain evidence="1 2">BW863</strain>
    </source>
</reference>
<dbReference type="RefSeq" id="WP_129396505.1">
    <property type="nucleotide sequence ID" value="NZ_CP025086.1"/>
</dbReference>
<dbReference type="OrthoDB" id="6816093at2"/>
<name>A0A3D9YMY7_9HYPH</name>
<proteinExistence type="predicted"/>
<protein>
    <recommendedName>
        <fullName evidence="3">Tail tube protein</fullName>
    </recommendedName>
</protein>
<evidence type="ECO:0000313" key="1">
    <source>
        <dbReference type="EMBL" id="REF83251.1"/>
    </source>
</evidence>
<sequence>MSLPPFGAGRMYAKASDGTPVEFGLLQGVKIDHSFTEKDLYGTNQHRIFGARGTAKFTFSAEVAKISAKLFGELYFGISPVAGQLALQASEAHSVPAETTYTVTATPPGSGTFDADQGVIYAAGANVGQALTPVASSPTAGEYTVNVGTGVYTFAAADASAAVAITYLYTTSSTGQKIAITNEEQGTTPTFSVIVRGRDPDTGLFNTVVANKCSSTKLSMALKQNDWAIPSFDIGAMDDGTGTIATWSFGDDS</sequence>
<accession>A0A3D9YMY7</accession>
<evidence type="ECO:0000313" key="2">
    <source>
        <dbReference type="Proteomes" id="UP000256900"/>
    </source>
</evidence>
<dbReference type="AlphaFoldDB" id="A0A3D9YMY7"/>